<dbReference type="EMBL" id="JAOPJF010000034">
    <property type="protein sequence ID" value="KAK1144040.1"/>
    <property type="molecule type" value="Genomic_DNA"/>
</dbReference>
<keyword evidence="2" id="KW-1185">Reference proteome</keyword>
<gene>
    <name evidence="1" type="ORF">N8T08_005950</name>
</gene>
<protein>
    <submittedName>
        <fullName evidence="1">Uncharacterized protein</fullName>
    </submittedName>
</protein>
<sequence length="224" mass="24748">MRFLCFHGRGTTSQILESQIAALRHELDNSVHNYDFVEGTISAPLAPELRAFFPTSQTYFDYFSVESADSVRKALEDLSRFIEVEGPYDGIMAFSMGGSLAATYLIQQAIRHPERPPPIKCAIFLSGANPIDPIGLEDGQVRLLNPEVDGDQLLAGFPTAHIWGRADKEYCQGSEALFALCDPKERTVFLHEEGHTVPGPRANEELLASVRVIRRTIGRAVMAA</sequence>
<dbReference type="Proteomes" id="UP001177260">
    <property type="component" value="Unassembled WGS sequence"/>
</dbReference>
<comment type="caution">
    <text evidence="1">The sequence shown here is derived from an EMBL/GenBank/DDBJ whole genome shotgun (WGS) entry which is preliminary data.</text>
</comment>
<reference evidence="1 2" key="1">
    <citation type="journal article" date="2023" name="ACS Omega">
        <title>Identification of the Neoaspergillic Acid Biosynthesis Gene Cluster by Establishing an In Vitro CRISPR-Ribonucleoprotein Genetic System in Aspergillus melleus.</title>
        <authorList>
            <person name="Yuan B."/>
            <person name="Grau M.F."/>
            <person name="Murata R.M."/>
            <person name="Torok T."/>
            <person name="Venkateswaran K."/>
            <person name="Stajich J.E."/>
            <person name="Wang C.C.C."/>
        </authorList>
    </citation>
    <scope>NUCLEOTIDE SEQUENCE [LARGE SCALE GENOMIC DNA]</scope>
    <source>
        <strain evidence="1 2">IMV 1140</strain>
    </source>
</reference>
<evidence type="ECO:0000313" key="1">
    <source>
        <dbReference type="EMBL" id="KAK1144040.1"/>
    </source>
</evidence>
<evidence type="ECO:0000313" key="2">
    <source>
        <dbReference type="Proteomes" id="UP001177260"/>
    </source>
</evidence>
<organism evidence="1 2">
    <name type="scientific">Aspergillus melleus</name>
    <dbReference type="NCBI Taxonomy" id="138277"/>
    <lineage>
        <taxon>Eukaryota</taxon>
        <taxon>Fungi</taxon>
        <taxon>Dikarya</taxon>
        <taxon>Ascomycota</taxon>
        <taxon>Pezizomycotina</taxon>
        <taxon>Eurotiomycetes</taxon>
        <taxon>Eurotiomycetidae</taxon>
        <taxon>Eurotiales</taxon>
        <taxon>Aspergillaceae</taxon>
        <taxon>Aspergillus</taxon>
        <taxon>Aspergillus subgen. Circumdati</taxon>
    </lineage>
</organism>
<proteinExistence type="predicted"/>
<accession>A0ACC3B1P6</accession>
<name>A0ACC3B1P6_9EURO</name>